<protein>
    <submittedName>
        <fullName evidence="1">Uncharacterized protein</fullName>
    </submittedName>
</protein>
<organism evidence="1 2">
    <name type="scientific">Escherichia phage ESCO13</name>
    <dbReference type="NCBI Taxonomy" id="1881104"/>
    <lineage>
        <taxon>Viruses</taxon>
        <taxon>Duplodnaviria</taxon>
        <taxon>Heunggongvirae</taxon>
        <taxon>Uroviricota</taxon>
        <taxon>Caudoviricetes</taxon>
        <taxon>Stephanstirmvirinae</taxon>
        <taxon>Phapecoctavirus</taxon>
        <taxon>Phapecoctavirus ESCO13</taxon>
    </lineage>
</organism>
<dbReference type="Proteomes" id="UP000225358">
    <property type="component" value="Segment"/>
</dbReference>
<accession>A0A1D7XFN8</accession>
<evidence type="ECO:0000313" key="1">
    <source>
        <dbReference type="EMBL" id="AOQ27390.1"/>
    </source>
</evidence>
<reference evidence="1" key="1">
    <citation type="submission" date="2017-02" db="EMBL/GenBank/DDBJ databases">
        <title>Complete genome sequence of two Escherichia coli phages, vB_EcoM_ ESCO5 and vB_EcoM_ESCO13, which are related to phAPEC8.</title>
        <authorList>
            <person name="Trotereau A."/>
            <person name="Gonnet M."/>
            <person name="Viardot A."/>
            <person name="Lalmanach A.-C."/>
            <person name="Guabiraba R."/>
            <person name="Chanteloup N."/>
            <person name="Schouler C."/>
        </authorList>
    </citation>
    <scope>NUCLEOTIDE SEQUENCE [LARGE SCALE GENOMIC DNA]</scope>
</reference>
<keyword evidence="2" id="KW-1185">Reference proteome</keyword>
<sequence>MITFAIVAVVAGQVYINDTFTTEDKAAGDITAVYNECKAVERMLAPCMLMSERQDGITVFTNIETGYQMVVTK</sequence>
<name>A0A1D7XFN8_9CAUD</name>
<proteinExistence type="predicted"/>
<dbReference type="EMBL" id="KX552041">
    <property type="protein sequence ID" value="AOQ27390.1"/>
    <property type="molecule type" value="Genomic_DNA"/>
</dbReference>
<gene>
    <name evidence="1" type="ORF">ESCO13_00278</name>
</gene>
<evidence type="ECO:0000313" key="2">
    <source>
        <dbReference type="Proteomes" id="UP000225358"/>
    </source>
</evidence>